<protein>
    <submittedName>
        <fullName evidence="1">Uncharacterized protein</fullName>
    </submittedName>
</protein>
<evidence type="ECO:0000313" key="1">
    <source>
        <dbReference type="EMBL" id="VEL08094.1"/>
    </source>
</evidence>
<dbReference type="AlphaFoldDB" id="A0A448WC10"/>
<reference evidence="1" key="1">
    <citation type="submission" date="2018-11" db="EMBL/GenBank/DDBJ databases">
        <authorList>
            <consortium name="Pathogen Informatics"/>
        </authorList>
    </citation>
    <scope>NUCLEOTIDE SEQUENCE</scope>
</reference>
<organism evidence="1 2">
    <name type="scientific">Protopolystoma xenopodis</name>
    <dbReference type="NCBI Taxonomy" id="117903"/>
    <lineage>
        <taxon>Eukaryota</taxon>
        <taxon>Metazoa</taxon>
        <taxon>Spiralia</taxon>
        <taxon>Lophotrochozoa</taxon>
        <taxon>Platyhelminthes</taxon>
        <taxon>Monogenea</taxon>
        <taxon>Polyopisthocotylea</taxon>
        <taxon>Polystomatidea</taxon>
        <taxon>Polystomatidae</taxon>
        <taxon>Protopolystoma</taxon>
    </lineage>
</organism>
<proteinExistence type="predicted"/>
<comment type="caution">
    <text evidence="1">The sequence shown here is derived from an EMBL/GenBank/DDBJ whole genome shotgun (WGS) entry which is preliminary data.</text>
</comment>
<gene>
    <name evidence="1" type="ORF">PXEA_LOCUS1534</name>
</gene>
<dbReference type="Proteomes" id="UP000784294">
    <property type="component" value="Unassembled WGS sequence"/>
</dbReference>
<accession>A0A448WC10</accession>
<dbReference type="EMBL" id="CAAALY010003137">
    <property type="protein sequence ID" value="VEL08094.1"/>
    <property type="molecule type" value="Genomic_DNA"/>
</dbReference>
<keyword evidence="2" id="KW-1185">Reference proteome</keyword>
<name>A0A448WC10_9PLAT</name>
<sequence>MDNQLGEAGLLTLPVHGLSRLHTPDAFTRSPESRFSRMRRPLRAIASSKGHFTEFLFNDSPGICGALCHRLLARCASPLIEIREAAVATLFHLMLTCYHLTKSLTMLKVQLTMAFNCMINSSDMTLAHRLGTNSQLSTPLGQREAYLQRDFCLATALRTLFAYASVHLTNHRRSSTLESIQSLSSESCKFKQAITQPNYFPSTGPNCANGPVVSSYLSDAITSGNESGGVATDTAGPELLKPIHLVLEAADAEVATDLATQCFNSSLVT</sequence>
<evidence type="ECO:0000313" key="2">
    <source>
        <dbReference type="Proteomes" id="UP000784294"/>
    </source>
</evidence>